<organism evidence="4">
    <name type="scientific">Cacopsylla melanoneura</name>
    <dbReference type="NCBI Taxonomy" id="428564"/>
    <lineage>
        <taxon>Eukaryota</taxon>
        <taxon>Metazoa</taxon>
        <taxon>Ecdysozoa</taxon>
        <taxon>Arthropoda</taxon>
        <taxon>Hexapoda</taxon>
        <taxon>Insecta</taxon>
        <taxon>Pterygota</taxon>
        <taxon>Neoptera</taxon>
        <taxon>Paraneoptera</taxon>
        <taxon>Hemiptera</taxon>
        <taxon>Sternorrhyncha</taxon>
        <taxon>Psylloidea</taxon>
        <taxon>Psyllidae</taxon>
        <taxon>Psyllinae</taxon>
        <taxon>Cacopsylla</taxon>
    </lineage>
</organism>
<name>A0A8D9EKI1_9HEMI</name>
<dbReference type="GO" id="GO:0004791">
    <property type="term" value="F:thioredoxin-disulfide reductase (NADPH) activity"/>
    <property type="evidence" value="ECO:0007669"/>
    <property type="project" value="TreeGrafter"/>
</dbReference>
<dbReference type="Gene3D" id="3.40.30.10">
    <property type="entry name" value="Glutaredoxin"/>
    <property type="match status" value="1"/>
</dbReference>
<evidence type="ECO:0000256" key="2">
    <source>
        <dbReference type="ARBA" id="ARBA00023284"/>
    </source>
</evidence>
<proteinExistence type="predicted"/>
<dbReference type="EMBL" id="HBUF01545589">
    <property type="protein sequence ID" value="CAG6756806.1"/>
    <property type="molecule type" value="Transcribed_RNA"/>
</dbReference>
<dbReference type="EMBL" id="HBUF01360428">
    <property type="protein sequence ID" value="CAG6720386.1"/>
    <property type="molecule type" value="Transcribed_RNA"/>
</dbReference>
<evidence type="ECO:0000256" key="3">
    <source>
        <dbReference type="SAM" id="SignalP"/>
    </source>
</evidence>
<dbReference type="EMBL" id="HBUF01174497">
    <property type="protein sequence ID" value="CAG6653628.1"/>
    <property type="molecule type" value="Transcribed_RNA"/>
</dbReference>
<dbReference type="EMBL" id="HBUF01545590">
    <property type="protein sequence ID" value="CAG6756807.1"/>
    <property type="molecule type" value="Transcribed_RNA"/>
</dbReference>
<dbReference type="PANTHER" id="PTHR13544:SF0">
    <property type="entry name" value="THIOREDOXIN REDUCTASE-LIKE SELENOPROTEIN T"/>
    <property type="match status" value="1"/>
</dbReference>
<dbReference type="AlphaFoldDB" id="A0A8D9EKI1"/>
<dbReference type="GO" id="GO:0005789">
    <property type="term" value="C:endoplasmic reticulum membrane"/>
    <property type="evidence" value="ECO:0007669"/>
    <property type="project" value="TreeGrafter"/>
</dbReference>
<dbReference type="InterPro" id="IPR011893">
    <property type="entry name" value="Selenoprotein_Rdx-typ"/>
</dbReference>
<dbReference type="EMBL" id="HBUF01545587">
    <property type="protein sequence ID" value="CAG6756804.1"/>
    <property type="molecule type" value="Transcribed_RNA"/>
</dbReference>
<evidence type="ECO:0000313" key="4">
    <source>
        <dbReference type="EMBL" id="CAG6756807.1"/>
    </source>
</evidence>
<reference evidence="4" key="1">
    <citation type="submission" date="2021-05" db="EMBL/GenBank/DDBJ databases">
        <authorList>
            <person name="Alioto T."/>
            <person name="Alioto T."/>
            <person name="Gomez Garrido J."/>
        </authorList>
    </citation>
    <scope>NUCLEOTIDE SEQUENCE</scope>
</reference>
<dbReference type="PANTHER" id="PTHR13544">
    <property type="entry name" value="SELENOPROTEIN T"/>
    <property type="match status" value="1"/>
</dbReference>
<dbReference type="EMBL" id="HBUF01360429">
    <property type="protein sequence ID" value="CAG6720387.1"/>
    <property type="molecule type" value="Transcribed_RNA"/>
</dbReference>
<dbReference type="InterPro" id="IPR036249">
    <property type="entry name" value="Thioredoxin-like_sf"/>
</dbReference>
<dbReference type="EMBL" id="HBUF01545588">
    <property type="protein sequence ID" value="CAG6756805.1"/>
    <property type="molecule type" value="Transcribed_RNA"/>
</dbReference>
<dbReference type="EMBL" id="HBUF01164030">
    <property type="protein sequence ID" value="CAG6650812.1"/>
    <property type="molecule type" value="Transcribed_RNA"/>
</dbReference>
<sequence>MDHGRLSCGIMFLLFALFSLKDMVVTSSASSPPSEKEIPVTKVGLASNIGPSLRFFYCYSCGYKKAFEEYQMILTQKYPIITVLGDNFDPPFFHLMFAKFLSVAKIVLIATILGGLNPFQFIGCNLPGWFQWCQSNKLYACMMIFFCCNAIETTLISTGAFEIVFNDMPIWSKLETGRIPQPNELFQIIDSHLGFGKKPGDIDMFENIPT</sequence>
<feature type="chain" id="PRO_5036262965" evidence="3">
    <location>
        <begin position="30"/>
        <end position="210"/>
    </location>
</feature>
<dbReference type="GO" id="GO:0045454">
    <property type="term" value="P:cell redox homeostasis"/>
    <property type="evidence" value="ECO:0007669"/>
    <property type="project" value="TreeGrafter"/>
</dbReference>
<dbReference type="EMBL" id="HBUF01174498">
    <property type="protein sequence ID" value="CAG6653629.1"/>
    <property type="molecule type" value="Transcribed_RNA"/>
</dbReference>
<dbReference type="Pfam" id="PF10262">
    <property type="entry name" value="Rdx"/>
    <property type="match status" value="1"/>
</dbReference>
<dbReference type="EMBL" id="HBUF01164031">
    <property type="protein sequence ID" value="CAG6650813.1"/>
    <property type="molecule type" value="Transcribed_RNA"/>
</dbReference>
<protein>
    <submittedName>
        <fullName evidence="4">SelT-like protein</fullName>
    </submittedName>
</protein>
<dbReference type="EMBL" id="HBUF01164032">
    <property type="protein sequence ID" value="CAG6650814.1"/>
    <property type="molecule type" value="Transcribed_RNA"/>
</dbReference>
<dbReference type="SUPFAM" id="SSF52833">
    <property type="entry name" value="Thioredoxin-like"/>
    <property type="match status" value="1"/>
</dbReference>
<evidence type="ECO:0000256" key="1">
    <source>
        <dbReference type="ARBA" id="ARBA00022729"/>
    </source>
</evidence>
<dbReference type="EMBL" id="HBUF01360430">
    <property type="protein sequence ID" value="CAG6720388.1"/>
    <property type="molecule type" value="Transcribed_RNA"/>
</dbReference>
<accession>A0A8D9EKI1</accession>
<feature type="signal peptide" evidence="3">
    <location>
        <begin position="1"/>
        <end position="29"/>
    </location>
</feature>
<dbReference type="InterPro" id="IPR019389">
    <property type="entry name" value="Selenoprotein_T"/>
</dbReference>
<keyword evidence="2" id="KW-0676">Redox-active center</keyword>
<dbReference type="NCBIfam" id="TIGR02174">
    <property type="entry name" value="CXXU_selWTH"/>
    <property type="match status" value="1"/>
</dbReference>
<keyword evidence="1 3" id="KW-0732">Signal</keyword>